<gene>
    <name evidence="1" type="ORF">MEUPH1_LOCUS30744</name>
</gene>
<evidence type="ECO:0000313" key="2">
    <source>
        <dbReference type="Proteomes" id="UP001160148"/>
    </source>
</evidence>
<name>A0AAV0Y9B8_9HEMI</name>
<protein>
    <submittedName>
        <fullName evidence="1">Uncharacterized protein</fullName>
    </submittedName>
</protein>
<proteinExistence type="predicted"/>
<keyword evidence="2" id="KW-1185">Reference proteome</keyword>
<dbReference type="Proteomes" id="UP001160148">
    <property type="component" value="Unassembled WGS sequence"/>
</dbReference>
<dbReference type="AlphaFoldDB" id="A0AAV0Y9B8"/>
<dbReference type="Gene3D" id="4.10.60.10">
    <property type="entry name" value="Zinc finger, CCHC-type"/>
    <property type="match status" value="1"/>
</dbReference>
<reference evidence="1 2" key="1">
    <citation type="submission" date="2023-01" db="EMBL/GenBank/DDBJ databases">
        <authorList>
            <person name="Whitehead M."/>
        </authorList>
    </citation>
    <scope>NUCLEOTIDE SEQUENCE [LARGE SCALE GENOMIC DNA]</scope>
</reference>
<dbReference type="EMBL" id="CARXXK010001780">
    <property type="protein sequence ID" value="CAI6377495.1"/>
    <property type="molecule type" value="Genomic_DNA"/>
</dbReference>
<comment type="caution">
    <text evidence="1">The sequence shown here is derived from an EMBL/GenBank/DDBJ whole genome shotgun (WGS) entry which is preliminary data.</text>
</comment>
<organism evidence="1 2">
    <name type="scientific">Macrosiphum euphorbiae</name>
    <name type="common">potato aphid</name>
    <dbReference type="NCBI Taxonomy" id="13131"/>
    <lineage>
        <taxon>Eukaryota</taxon>
        <taxon>Metazoa</taxon>
        <taxon>Ecdysozoa</taxon>
        <taxon>Arthropoda</taxon>
        <taxon>Hexapoda</taxon>
        <taxon>Insecta</taxon>
        <taxon>Pterygota</taxon>
        <taxon>Neoptera</taxon>
        <taxon>Paraneoptera</taxon>
        <taxon>Hemiptera</taxon>
        <taxon>Sternorrhyncha</taxon>
        <taxon>Aphidomorpha</taxon>
        <taxon>Aphidoidea</taxon>
        <taxon>Aphididae</taxon>
        <taxon>Macrosiphini</taxon>
        <taxon>Macrosiphum</taxon>
    </lineage>
</organism>
<accession>A0AAV0Y9B8</accession>
<dbReference type="PANTHER" id="PTHR33198:SF20">
    <property type="entry name" value="RETROTRANSPOSON GAG DOMAIN-CONTAINING PROTEIN"/>
    <property type="match status" value="1"/>
</dbReference>
<dbReference type="PANTHER" id="PTHR33198">
    <property type="entry name" value="ANK_REP_REGION DOMAIN-CONTAINING PROTEIN-RELATED"/>
    <property type="match status" value="1"/>
</dbReference>
<evidence type="ECO:0000313" key="1">
    <source>
        <dbReference type="EMBL" id="CAI6377495.1"/>
    </source>
</evidence>
<sequence length="319" mass="36851">MNQLRQPKDLSSGKDWTRWKSVFNLYMIGSGAIKLKEEEKIAILLHCIGDEGRTVSETFEFTEKDRTYDTLIKKFDEYYVPALNESVETFKFNSRVQGADETFEKFETDLRQLSNNCNFGLLRDRLIRDRIVAGVKCKIVQDRLLRTPNLILSKACEIAKSAEQTMEQAAAINNGQATEVQAVFQHQKTNKKEQKQSICGKCGKIHNFKECPAYGKQCHTCKGNNHFSNMCFKKINNGNPAYVKNRYVRNNKNNSIKNSKKVYEMKEDEVLFLGNINVESILDRGWFINCMIENQEIHFKIDSGAQVNVLPNHVYMKFE</sequence>